<evidence type="ECO:0000256" key="3">
    <source>
        <dbReference type="ARBA" id="ARBA00022448"/>
    </source>
</evidence>
<feature type="transmembrane region" description="Helical" evidence="9">
    <location>
        <begin position="514"/>
        <end position="533"/>
    </location>
</feature>
<evidence type="ECO:0000256" key="1">
    <source>
        <dbReference type="ARBA" id="ARBA00004141"/>
    </source>
</evidence>
<evidence type="ECO:0000256" key="7">
    <source>
        <dbReference type="ARBA" id="ARBA00023136"/>
    </source>
</evidence>
<keyword evidence="4 9" id="KW-0812">Transmembrane</keyword>
<evidence type="ECO:0000313" key="12">
    <source>
        <dbReference type="Proteomes" id="UP000199223"/>
    </source>
</evidence>
<name>A0A1H6UKK2_9DEIO</name>
<keyword evidence="12" id="KW-1185">Reference proteome</keyword>
<evidence type="ECO:0000256" key="6">
    <source>
        <dbReference type="ARBA" id="ARBA00023065"/>
    </source>
</evidence>
<organism evidence="11 12">
    <name type="scientific">Deinococcus reticulitermitis</name>
    <dbReference type="NCBI Taxonomy" id="856736"/>
    <lineage>
        <taxon>Bacteria</taxon>
        <taxon>Thermotogati</taxon>
        <taxon>Deinococcota</taxon>
        <taxon>Deinococci</taxon>
        <taxon>Deinococcales</taxon>
        <taxon>Deinococcaceae</taxon>
        <taxon>Deinococcus</taxon>
    </lineage>
</organism>
<feature type="transmembrane region" description="Helical" evidence="9">
    <location>
        <begin position="553"/>
        <end position="570"/>
    </location>
</feature>
<keyword evidence="7 9" id="KW-0472">Membrane</keyword>
<feature type="domain" description="V-type ATP synthase subunit I N-terminal" evidence="10">
    <location>
        <begin position="111"/>
        <end position="200"/>
    </location>
</feature>
<dbReference type="PANTHER" id="PTHR11629:SF63">
    <property type="entry name" value="V-TYPE PROTON ATPASE SUBUNIT A"/>
    <property type="match status" value="1"/>
</dbReference>
<dbReference type="GO" id="GO:0016471">
    <property type="term" value="C:vacuolar proton-transporting V-type ATPase complex"/>
    <property type="evidence" value="ECO:0007669"/>
    <property type="project" value="TreeGrafter"/>
</dbReference>
<dbReference type="Gene3D" id="3.30.70.2170">
    <property type="match status" value="1"/>
</dbReference>
<dbReference type="STRING" id="856736.SAMN04488058_102178"/>
<evidence type="ECO:0000256" key="5">
    <source>
        <dbReference type="ARBA" id="ARBA00022989"/>
    </source>
</evidence>
<sequence>MQQVVIAVRKRDSEAVIAALQDAGVLHLKPISGGPLNTGNLSGNDAQERREDERLLARAESTIAELGAYRPAPAPLPAQSEWGNVVEGVAQPVSVLARQRQELQSDLDVDRTYGDAVRALARMVGTLDRSRRLALVPFLASPGDNLAELDRALRASLGDRFTVAAESVGQNRVGVIATLRADRDAARAALSKARLGELRLPGRFDTMPVSDAAAEMEQIRQGGEARQRQLNAERDRLAQQHGPALFAVRDALKDRVAIHDVRAVSARGKYSLAMQGYVPADRVPALQSAVAAFGDAVSYELHPVDEHHDHGVPVELKNTGYVTPFQNTVMGLMSLPKYGTFDPTWVVAWFFPLFFGIIMADIGYGLLFLAFGMWLLGKARRGEGWNVPLLGAYLSPQTLRDLGFVTNVMAAWTIFWGFLTGEFFGTLLEHMHFFYINPPLLDRLWGWTGLTFPVDPYRAEEGYYRGLIPILFPRLETEYFGNVALVFALLFGILQVLWGWGIRVQQGLKHKDQVHVWEGLAMFGGVGALILLAFISRGAQDFGALTNFADPRVWLMIAGFVLFVVGYLRVSKQFPMLPIELMSQGGSVVSYARIFAVGLVSAILAKLCTDLGWAMYESIGFLGIILGIVIGALLHLFVLALTLIGHILQPIRLHMVEFLNPTGFNNETSPRYNPLRRLSPASRASAPASSIPVTTASGQQVK</sequence>
<feature type="transmembrane region" description="Helical" evidence="9">
    <location>
        <begin position="349"/>
        <end position="377"/>
    </location>
</feature>
<evidence type="ECO:0000259" key="10">
    <source>
        <dbReference type="Pfam" id="PF18670"/>
    </source>
</evidence>
<proteinExistence type="inferred from homology"/>
<feature type="transmembrane region" description="Helical" evidence="9">
    <location>
        <begin position="619"/>
        <end position="645"/>
    </location>
</feature>
<dbReference type="InterPro" id="IPR040574">
    <property type="entry name" value="V_ATPase_I_N"/>
</dbReference>
<keyword evidence="5 9" id="KW-1133">Transmembrane helix</keyword>
<evidence type="ECO:0000313" key="11">
    <source>
        <dbReference type="EMBL" id="SEI90267.1"/>
    </source>
</evidence>
<accession>A0A1H6UKK2</accession>
<feature type="transmembrane region" description="Helical" evidence="9">
    <location>
        <begin position="591"/>
        <end position="613"/>
    </location>
</feature>
<feature type="region of interest" description="Disordered" evidence="8">
    <location>
        <begin position="683"/>
        <end position="702"/>
    </location>
</feature>
<gene>
    <name evidence="11" type="ORF">SAMN04488058_102178</name>
</gene>
<dbReference type="GO" id="GO:0033179">
    <property type="term" value="C:proton-transporting V-type ATPase, V0 domain"/>
    <property type="evidence" value="ECO:0007669"/>
    <property type="project" value="InterPro"/>
</dbReference>
<comment type="similarity">
    <text evidence="2">Belongs to the V-ATPase 116 kDa subunit family.</text>
</comment>
<protein>
    <submittedName>
        <fullName evidence="11">V/A-type H+-transporting ATPase subunit I</fullName>
    </submittedName>
</protein>
<keyword evidence="6" id="KW-0406">Ion transport</keyword>
<dbReference type="Proteomes" id="UP000199223">
    <property type="component" value="Unassembled WGS sequence"/>
</dbReference>
<evidence type="ECO:0000256" key="9">
    <source>
        <dbReference type="SAM" id="Phobius"/>
    </source>
</evidence>
<evidence type="ECO:0000256" key="2">
    <source>
        <dbReference type="ARBA" id="ARBA00009904"/>
    </source>
</evidence>
<evidence type="ECO:0000256" key="8">
    <source>
        <dbReference type="SAM" id="MobiDB-lite"/>
    </source>
</evidence>
<dbReference type="Pfam" id="PF18670">
    <property type="entry name" value="V_ATPase_I_N"/>
    <property type="match status" value="1"/>
</dbReference>
<reference evidence="12" key="1">
    <citation type="submission" date="2016-10" db="EMBL/GenBank/DDBJ databases">
        <authorList>
            <person name="Varghese N."/>
            <person name="Submissions S."/>
        </authorList>
    </citation>
    <scope>NUCLEOTIDE SEQUENCE [LARGE SCALE GENOMIC DNA]</scope>
    <source>
        <strain evidence="12">CGMCC 1.10218</strain>
    </source>
</reference>
<feature type="transmembrane region" description="Helical" evidence="9">
    <location>
        <begin position="479"/>
        <end position="502"/>
    </location>
</feature>
<dbReference type="Pfam" id="PF01496">
    <property type="entry name" value="V_ATPase_I"/>
    <property type="match status" value="1"/>
</dbReference>
<comment type="subcellular location">
    <subcellularLocation>
        <location evidence="1">Membrane</location>
        <topology evidence="1">Multi-pass membrane protein</topology>
    </subcellularLocation>
</comment>
<dbReference type="InterPro" id="IPR002490">
    <property type="entry name" value="V-ATPase_116kDa_su"/>
</dbReference>
<dbReference type="PANTHER" id="PTHR11629">
    <property type="entry name" value="VACUOLAR PROTON ATPASES"/>
    <property type="match status" value="1"/>
</dbReference>
<keyword evidence="3" id="KW-0813">Transport</keyword>
<dbReference type="EMBL" id="FNZA01000002">
    <property type="protein sequence ID" value="SEI90267.1"/>
    <property type="molecule type" value="Genomic_DNA"/>
</dbReference>
<feature type="transmembrane region" description="Helical" evidence="9">
    <location>
        <begin position="398"/>
        <end position="419"/>
    </location>
</feature>
<dbReference type="GO" id="GO:0051117">
    <property type="term" value="F:ATPase binding"/>
    <property type="evidence" value="ECO:0007669"/>
    <property type="project" value="TreeGrafter"/>
</dbReference>
<dbReference type="AlphaFoldDB" id="A0A1H6UKK2"/>
<dbReference type="Gene3D" id="1.20.1460.20">
    <property type="match status" value="1"/>
</dbReference>
<dbReference type="Gene3D" id="3.30.70.2750">
    <property type="match status" value="1"/>
</dbReference>
<evidence type="ECO:0000256" key="4">
    <source>
        <dbReference type="ARBA" id="ARBA00022692"/>
    </source>
</evidence>
<feature type="compositionally biased region" description="Polar residues" evidence="8">
    <location>
        <begin position="691"/>
        <end position="702"/>
    </location>
</feature>
<dbReference type="GO" id="GO:0007035">
    <property type="term" value="P:vacuolar acidification"/>
    <property type="evidence" value="ECO:0007669"/>
    <property type="project" value="TreeGrafter"/>
</dbReference>
<dbReference type="GO" id="GO:0046961">
    <property type="term" value="F:proton-transporting ATPase activity, rotational mechanism"/>
    <property type="evidence" value="ECO:0007669"/>
    <property type="project" value="InterPro"/>
</dbReference>